<gene>
    <name evidence="1" type="ORF">ACFQ1O_08090</name>
</gene>
<keyword evidence="2" id="KW-1185">Reference proteome</keyword>
<accession>A0ABW3I262</accession>
<proteinExistence type="predicted"/>
<evidence type="ECO:0000313" key="2">
    <source>
        <dbReference type="Proteomes" id="UP001596997"/>
    </source>
</evidence>
<name>A0ABW3I262_9FLAO</name>
<reference evidence="2" key="1">
    <citation type="journal article" date="2019" name="Int. J. Syst. Evol. Microbiol.">
        <title>The Global Catalogue of Microorganisms (GCM) 10K type strain sequencing project: providing services to taxonomists for standard genome sequencing and annotation.</title>
        <authorList>
            <consortium name="The Broad Institute Genomics Platform"/>
            <consortium name="The Broad Institute Genome Sequencing Center for Infectious Disease"/>
            <person name="Wu L."/>
            <person name="Ma J."/>
        </authorList>
    </citation>
    <scope>NUCLEOTIDE SEQUENCE [LARGE SCALE GENOMIC DNA]</scope>
    <source>
        <strain evidence="2">CCUG 62114</strain>
    </source>
</reference>
<sequence>MMIVAVLILNSPCATQINDCGSCKAVGKKKKCCEKFKKKGKTNCKRCPKL</sequence>
<dbReference type="Proteomes" id="UP001596997">
    <property type="component" value="Unassembled WGS sequence"/>
</dbReference>
<dbReference type="RefSeq" id="WP_377715204.1">
    <property type="nucleotide sequence ID" value="NZ_JBHTJM010000008.1"/>
</dbReference>
<protein>
    <submittedName>
        <fullName evidence="1">Uncharacterized protein</fullName>
    </submittedName>
</protein>
<organism evidence="1 2">
    <name type="scientific">Pseudofulvibacter geojedonensis</name>
    <dbReference type="NCBI Taxonomy" id="1123758"/>
    <lineage>
        <taxon>Bacteria</taxon>
        <taxon>Pseudomonadati</taxon>
        <taxon>Bacteroidota</taxon>
        <taxon>Flavobacteriia</taxon>
        <taxon>Flavobacteriales</taxon>
        <taxon>Flavobacteriaceae</taxon>
        <taxon>Pseudofulvibacter</taxon>
    </lineage>
</organism>
<dbReference type="EMBL" id="JBHTJM010000008">
    <property type="protein sequence ID" value="MFD0963959.1"/>
    <property type="molecule type" value="Genomic_DNA"/>
</dbReference>
<comment type="caution">
    <text evidence="1">The sequence shown here is derived from an EMBL/GenBank/DDBJ whole genome shotgun (WGS) entry which is preliminary data.</text>
</comment>
<evidence type="ECO:0000313" key="1">
    <source>
        <dbReference type="EMBL" id="MFD0963959.1"/>
    </source>
</evidence>